<gene>
    <name evidence="1" type="ORF">C5469_00970</name>
</gene>
<organism evidence="1 2">
    <name type="scientific">Photorhabdus cinerea</name>
    <dbReference type="NCBI Taxonomy" id="471575"/>
    <lineage>
        <taxon>Bacteria</taxon>
        <taxon>Pseudomonadati</taxon>
        <taxon>Pseudomonadota</taxon>
        <taxon>Gammaproteobacteria</taxon>
        <taxon>Enterobacterales</taxon>
        <taxon>Morganellaceae</taxon>
        <taxon>Photorhabdus</taxon>
    </lineage>
</organism>
<comment type="caution">
    <text evidence="1">The sequence shown here is derived from an EMBL/GenBank/DDBJ whole genome shotgun (WGS) entry which is preliminary data.</text>
</comment>
<evidence type="ECO:0000313" key="1">
    <source>
        <dbReference type="EMBL" id="NHB90766.1"/>
    </source>
</evidence>
<dbReference type="EMBL" id="PUJW01000001">
    <property type="protein sequence ID" value="NHB90766.1"/>
    <property type="molecule type" value="Genomic_DNA"/>
</dbReference>
<name>A0A7X5TEL6_9GAMM</name>
<sequence>MTSQINNEYADSVLSFYLFEGDFGDGSERCLKDKIGVTRKTCRCYICDKIIPPKSTARLSTWIFDGEIHNYRCCSDCCDAMAKNVNGDNDDDYYLIHDRYEMGETSRMNRGHQ</sequence>
<dbReference type="AlphaFoldDB" id="A0A7X5TEL6"/>
<reference evidence="1 2" key="1">
    <citation type="submission" date="2018-02" db="EMBL/GenBank/DDBJ databases">
        <authorList>
            <person name="Machado R.A."/>
        </authorList>
    </citation>
    <scope>NUCLEOTIDE SEQUENCE [LARGE SCALE GENOMIC DNA]</scope>
    <source>
        <strain evidence="1 2">DSM 19724</strain>
    </source>
</reference>
<evidence type="ECO:0000313" key="2">
    <source>
        <dbReference type="Proteomes" id="UP000591844"/>
    </source>
</evidence>
<dbReference type="RefSeq" id="WP_166301093.1">
    <property type="nucleotide sequence ID" value="NZ_CAWPIB010000001.1"/>
</dbReference>
<accession>A0A7X5TEL6</accession>
<dbReference type="Proteomes" id="UP000591844">
    <property type="component" value="Unassembled WGS sequence"/>
</dbReference>
<keyword evidence="2" id="KW-1185">Reference proteome</keyword>
<protein>
    <submittedName>
        <fullName evidence="1">Uncharacterized protein</fullName>
    </submittedName>
</protein>
<proteinExistence type="predicted"/>